<evidence type="ECO:0000259" key="3">
    <source>
        <dbReference type="PROSITE" id="PS01031"/>
    </source>
</evidence>
<feature type="domain" description="SHSP" evidence="3">
    <location>
        <begin position="27"/>
        <end position="143"/>
    </location>
</feature>
<evidence type="ECO:0000313" key="4">
    <source>
        <dbReference type="EMBL" id="MFD2682084.1"/>
    </source>
</evidence>
<evidence type="ECO:0000313" key="5">
    <source>
        <dbReference type="Proteomes" id="UP001597506"/>
    </source>
</evidence>
<dbReference type="Gene3D" id="2.60.40.790">
    <property type="match status" value="1"/>
</dbReference>
<name>A0ABW5RVB0_9BACI</name>
<dbReference type="CDD" id="cd06464">
    <property type="entry name" value="ACD_sHsps-like"/>
    <property type="match status" value="1"/>
</dbReference>
<dbReference type="Proteomes" id="UP001597506">
    <property type="component" value="Unassembled WGS sequence"/>
</dbReference>
<dbReference type="SUPFAM" id="SSF49764">
    <property type="entry name" value="HSP20-like chaperones"/>
    <property type="match status" value="1"/>
</dbReference>
<dbReference type="Pfam" id="PF00011">
    <property type="entry name" value="HSP20"/>
    <property type="match status" value="1"/>
</dbReference>
<dbReference type="EMBL" id="JBHUMF010000031">
    <property type="protein sequence ID" value="MFD2682084.1"/>
    <property type="molecule type" value="Genomic_DNA"/>
</dbReference>
<sequence length="143" mass="16570">MGQQPNWDQLQENMQKVLGDSFWDDMQKVLPRRFPLIDVFETHKEGFVVIEAPGITSQKDAHLQIKGSKLLIEIVIPYTYPVAKEHLLQQERAFGRFKRAVTLPFSFKSDSIQATYENGLFIVKFEKEIKDNTIKFHMKGASL</sequence>
<comment type="similarity">
    <text evidence="1 2">Belongs to the small heat shock protein (HSP20) family.</text>
</comment>
<reference evidence="5" key="1">
    <citation type="journal article" date="2019" name="Int. J. Syst. Evol. Microbiol.">
        <title>The Global Catalogue of Microorganisms (GCM) 10K type strain sequencing project: providing services to taxonomists for standard genome sequencing and annotation.</title>
        <authorList>
            <consortium name="The Broad Institute Genomics Platform"/>
            <consortium name="The Broad Institute Genome Sequencing Center for Infectious Disease"/>
            <person name="Wu L."/>
            <person name="Ma J."/>
        </authorList>
    </citation>
    <scope>NUCLEOTIDE SEQUENCE [LARGE SCALE GENOMIC DNA]</scope>
    <source>
        <strain evidence="5">KCTC 3913</strain>
    </source>
</reference>
<accession>A0ABW5RVB0</accession>
<dbReference type="InterPro" id="IPR008978">
    <property type="entry name" value="HSP20-like_chaperone"/>
</dbReference>
<dbReference type="InterPro" id="IPR002068">
    <property type="entry name" value="A-crystallin/Hsp20_dom"/>
</dbReference>
<keyword evidence="5" id="KW-1185">Reference proteome</keyword>
<organism evidence="4 5">
    <name type="scientific">Bacillus seohaeanensis</name>
    <dbReference type="NCBI Taxonomy" id="284580"/>
    <lineage>
        <taxon>Bacteria</taxon>
        <taxon>Bacillati</taxon>
        <taxon>Bacillota</taxon>
        <taxon>Bacilli</taxon>
        <taxon>Bacillales</taxon>
        <taxon>Bacillaceae</taxon>
        <taxon>Bacillus</taxon>
    </lineage>
</organism>
<evidence type="ECO:0000256" key="2">
    <source>
        <dbReference type="RuleBase" id="RU003616"/>
    </source>
</evidence>
<dbReference type="PROSITE" id="PS01031">
    <property type="entry name" value="SHSP"/>
    <property type="match status" value="1"/>
</dbReference>
<gene>
    <name evidence="4" type="ORF">ACFSUL_15190</name>
</gene>
<protein>
    <submittedName>
        <fullName evidence="4">Hsp20/alpha crystallin family protein</fullName>
    </submittedName>
</protein>
<proteinExistence type="inferred from homology"/>
<dbReference type="RefSeq" id="WP_377936802.1">
    <property type="nucleotide sequence ID" value="NZ_JBHUMF010000031.1"/>
</dbReference>
<evidence type="ECO:0000256" key="1">
    <source>
        <dbReference type="PROSITE-ProRule" id="PRU00285"/>
    </source>
</evidence>
<comment type="caution">
    <text evidence="4">The sequence shown here is derived from an EMBL/GenBank/DDBJ whole genome shotgun (WGS) entry which is preliminary data.</text>
</comment>